<sequence>MNDQDVWHAAVAAVTGEYLRLPQPVRAMLREKGSAIRAAKEELHRLAHEMGSSVICASCGGECCLRGKYHFTVADLLIYRSTNAELFEPRFGRDFCPYLGDAGCLMQPALRPFNCITFNCERVEGLWEPERIDEFYRRERELCRLYGEFEALLGSRARQGLLMVQADRLRPL</sequence>
<dbReference type="RefSeq" id="WP_039646851.1">
    <property type="nucleotide sequence ID" value="NZ_JXBL01000001.1"/>
</dbReference>
<name>A0A0C1U9G9_9BACT</name>
<keyword evidence="2" id="KW-1185">Reference proteome</keyword>
<dbReference type="Proteomes" id="UP000031433">
    <property type="component" value="Unassembled WGS sequence"/>
</dbReference>
<proteinExistence type="predicted"/>
<dbReference type="EMBL" id="JXBL01000001">
    <property type="protein sequence ID" value="KIE44225.1"/>
    <property type="molecule type" value="Genomic_DNA"/>
</dbReference>
<organism evidence="1 2">
    <name type="scientific">Geobacter soli</name>
    <dbReference type="NCBI Taxonomy" id="1510391"/>
    <lineage>
        <taxon>Bacteria</taxon>
        <taxon>Pseudomonadati</taxon>
        <taxon>Thermodesulfobacteriota</taxon>
        <taxon>Desulfuromonadia</taxon>
        <taxon>Geobacterales</taxon>
        <taxon>Geobacteraceae</taxon>
        <taxon>Geobacter</taxon>
    </lineage>
</organism>
<accession>A0A0C1U9G9</accession>
<comment type="caution">
    <text evidence="1">The sequence shown here is derived from an EMBL/GenBank/DDBJ whole genome shotgun (WGS) entry which is preliminary data.</text>
</comment>
<dbReference type="AlphaFoldDB" id="A0A0C1U9G9"/>
<reference evidence="1 2" key="1">
    <citation type="submission" date="2015-01" db="EMBL/GenBank/DDBJ databases">
        <title>Genome sequence of the anaerobic bacterium Geobacter soli GSS01, a dissimilatory Fe(III) reducer from soil.</title>
        <authorList>
            <person name="Yang G."/>
            <person name="Zhou S."/>
        </authorList>
    </citation>
    <scope>NUCLEOTIDE SEQUENCE [LARGE SCALE GENOMIC DNA]</scope>
    <source>
        <strain evidence="1 2">GSS01</strain>
    </source>
</reference>
<gene>
    <name evidence="1" type="ORF">SE37_12590</name>
</gene>
<protein>
    <submittedName>
        <fullName evidence="1">Uncharacterized protein</fullName>
    </submittedName>
</protein>
<evidence type="ECO:0000313" key="2">
    <source>
        <dbReference type="Proteomes" id="UP000031433"/>
    </source>
</evidence>
<evidence type="ECO:0000313" key="1">
    <source>
        <dbReference type="EMBL" id="KIE44225.1"/>
    </source>
</evidence>